<dbReference type="GO" id="GO:0043565">
    <property type="term" value="F:sequence-specific DNA binding"/>
    <property type="evidence" value="ECO:0007669"/>
    <property type="project" value="UniProtKB-ARBA"/>
</dbReference>
<dbReference type="AlphaFoldDB" id="A0AAX3MQR9"/>
<dbReference type="InterPro" id="IPR013321">
    <property type="entry name" value="Arc_rbn_hlx_hlx"/>
</dbReference>
<keyword evidence="2" id="KW-0238">DNA-binding</keyword>
<reference evidence="2" key="1">
    <citation type="submission" date="2023-02" db="EMBL/GenBank/DDBJ databases">
        <title>Escherichia albertii as a potential enteropathogen in the light of epidemiological and genomic studies.</title>
        <authorList>
            <person name="Leszczynska K."/>
            <person name="Swiecicka I."/>
            <person name="Daniluk T."/>
            <person name="Lebensztejn D."/>
            <person name="Chmielewska S."/>
            <person name="Leszczynska D."/>
            <person name="Gawor J."/>
            <person name="Kliber M."/>
        </authorList>
    </citation>
    <scope>NUCLEOTIDE SEQUENCE</scope>
    <source>
        <strain evidence="2">BIA_7</strain>
    </source>
</reference>
<proteinExistence type="predicted"/>
<dbReference type="GO" id="GO:0006355">
    <property type="term" value="P:regulation of DNA-templated transcription"/>
    <property type="evidence" value="ECO:0007669"/>
    <property type="project" value="InterPro"/>
</dbReference>
<dbReference type="SUPFAM" id="SSF47598">
    <property type="entry name" value="Ribbon-helix-helix"/>
    <property type="match status" value="1"/>
</dbReference>
<evidence type="ECO:0000313" key="2">
    <source>
        <dbReference type="EMBL" id="WDB31747.1"/>
    </source>
</evidence>
<evidence type="ECO:0000313" key="3">
    <source>
        <dbReference type="Proteomes" id="UP001219219"/>
    </source>
</evidence>
<dbReference type="EMBL" id="CP117562">
    <property type="protein sequence ID" value="WDB31747.1"/>
    <property type="molecule type" value="Genomic_DNA"/>
</dbReference>
<dbReference type="InterPro" id="IPR005569">
    <property type="entry name" value="Arc_DNA-bd_dom"/>
</dbReference>
<accession>A0AAX3MQR9</accession>
<gene>
    <name evidence="2" type="ORF">PS049_22545</name>
</gene>
<dbReference type="Gene3D" id="1.10.1220.10">
    <property type="entry name" value="Met repressor-like"/>
    <property type="match status" value="1"/>
</dbReference>
<dbReference type="RefSeq" id="WP_077871247.1">
    <property type="nucleotide sequence ID" value="NZ_BBVS01000009.1"/>
</dbReference>
<name>A0AAX3MQR9_ESCAL</name>
<dbReference type="Pfam" id="PF03869">
    <property type="entry name" value="Arc"/>
    <property type="match status" value="1"/>
</dbReference>
<organism evidence="2 3">
    <name type="scientific">Escherichia albertii</name>
    <dbReference type="NCBI Taxonomy" id="208962"/>
    <lineage>
        <taxon>Bacteria</taxon>
        <taxon>Pseudomonadati</taxon>
        <taxon>Pseudomonadota</taxon>
        <taxon>Gammaproteobacteria</taxon>
        <taxon>Enterobacterales</taxon>
        <taxon>Enterobacteriaceae</taxon>
        <taxon>Escherichia</taxon>
    </lineage>
</organism>
<evidence type="ECO:0000259" key="1">
    <source>
        <dbReference type="Pfam" id="PF03869"/>
    </source>
</evidence>
<dbReference type="Proteomes" id="UP001219219">
    <property type="component" value="Chromosome"/>
</dbReference>
<dbReference type="InterPro" id="IPR010985">
    <property type="entry name" value="Ribbon_hlx_hlx"/>
</dbReference>
<feature type="domain" description="Arc-like DNA binding" evidence="1">
    <location>
        <begin position="8"/>
        <end position="49"/>
    </location>
</feature>
<protein>
    <submittedName>
        <fullName evidence="2">Arc family DNA-binding protein</fullName>
    </submittedName>
</protein>
<sequence>MKTKVRDIAPYSVRMPDSLKRDLTIRASKNGRSLNSEIVMILQAAIDEEKSPRSIEGFAQQESEKFREALLKTLSSMYGEDKKPT</sequence>